<gene>
    <name evidence="5" type="ORF">LMG29739_05938</name>
</gene>
<name>A0A6J5F1B3_9BURK</name>
<dbReference type="InterPro" id="IPR001173">
    <property type="entry name" value="Glyco_trans_2-like"/>
</dbReference>
<dbReference type="InterPro" id="IPR029044">
    <property type="entry name" value="Nucleotide-diphossugar_trans"/>
</dbReference>
<dbReference type="Proteomes" id="UP000494329">
    <property type="component" value="Unassembled WGS sequence"/>
</dbReference>
<dbReference type="RefSeq" id="WP_175115065.1">
    <property type="nucleotide sequence ID" value="NZ_CADIKF010000076.1"/>
</dbReference>
<sequence length="328" mass="34450">MQSSTPALPRISVVVLTHDRAGPLVGTLSRLTSLPERPPVIVADNASHDDTVKLVDLLFPQVRLIQCGADLGAAGRNRAVAAVRTDYVAFCDDDCGWEPGSLALAVKLLDGAPQVAVLSARVLSGVGGTTDPACMRMAANAVTARGSPGPALTGFLAGACVFRTAVFRSLGGYERRLCDGGEEALLALDVLNAGHVIAYCDELIVRRSGSAAPDDSAVGAQHAARQRHLARNAAWVAWMRLPWRDVGRATCGALATFVQTHTVWRDGCALAGGLGWALANRHRVNASVLALRAEARAAERCNARLCALAAGDAQQANHTVSEPRPHDH</sequence>
<keyword evidence="3" id="KW-0808">Transferase</keyword>
<evidence type="ECO:0000313" key="5">
    <source>
        <dbReference type="EMBL" id="CAB3771095.1"/>
    </source>
</evidence>
<dbReference type="PANTHER" id="PTHR43685">
    <property type="entry name" value="GLYCOSYLTRANSFERASE"/>
    <property type="match status" value="1"/>
</dbReference>
<organism evidence="5 6">
    <name type="scientific">Paraburkholderia solisilvae</name>
    <dbReference type="NCBI Taxonomy" id="624376"/>
    <lineage>
        <taxon>Bacteria</taxon>
        <taxon>Pseudomonadati</taxon>
        <taxon>Pseudomonadota</taxon>
        <taxon>Betaproteobacteria</taxon>
        <taxon>Burkholderiales</taxon>
        <taxon>Burkholderiaceae</taxon>
        <taxon>Paraburkholderia</taxon>
    </lineage>
</organism>
<dbReference type="SUPFAM" id="SSF53448">
    <property type="entry name" value="Nucleotide-diphospho-sugar transferases"/>
    <property type="match status" value="1"/>
</dbReference>
<dbReference type="Gene3D" id="3.90.550.10">
    <property type="entry name" value="Spore Coat Polysaccharide Biosynthesis Protein SpsA, Chain A"/>
    <property type="match status" value="1"/>
</dbReference>
<dbReference type="EMBL" id="CADIKF010000076">
    <property type="protein sequence ID" value="CAB3771095.1"/>
    <property type="molecule type" value="Genomic_DNA"/>
</dbReference>
<dbReference type="Pfam" id="PF00535">
    <property type="entry name" value="Glycos_transf_2"/>
    <property type="match status" value="1"/>
</dbReference>
<evidence type="ECO:0000256" key="2">
    <source>
        <dbReference type="ARBA" id="ARBA00022676"/>
    </source>
</evidence>
<keyword evidence="6" id="KW-1185">Reference proteome</keyword>
<evidence type="ECO:0000256" key="3">
    <source>
        <dbReference type="ARBA" id="ARBA00022679"/>
    </source>
</evidence>
<protein>
    <recommendedName>
        <fullName evidence="4">Glycosyltransferase 2-like domain-containing protein</fullName>
    </recommendedName>
</protein>
<dbReference type="AlphaFoldDB" id="A0A6J5F1B3"/>
<evidence type="ECO:0000313" key="6">
    <source>
        <dbReference type="Proteomes" id="UP000494329"/>
    </source>
</evidence>
<keyword evidence="2" id="KW-0328">Glycosyltransferase</keyword>
<reference evidence="5 6" key="1">
    <citation type="submission" date="2020-04" db="EMBL/GenBank/DDBJ databases">
        <authorList>
            <person name="De Canck E."/>
        </authorList>
    </citation>
    <scope>NUCLEOTIDE SEQUENCE [LARGE SCALE GENOMIC DNA]</scope>
    <source>
        <strain evidence="5 6">LMG 29739</strain>
    </source>
</reference>
<comment type="similarity">
    <text evidence="1">Belongs to the glycosyltransferase 2 family.</text>
</comment>
<proteinExistence type="inferred from homology"/>
<evidence type="ECO:0000256" key="1">
    <source>
        <dbReference type="ARBA" id="ARBA00006739"/>
    </source>
</evidence>
<dbReference type="PANTHER" id="PTHR43685:SF5">
    <property type="entry name" value="GLYCOSYLTRANSFERASE EPSE-RELATED"/>
    <property type="match status" value="1"/>
</dbReference>
<feature type="domain" description="Glycosyltransferase 2-like" evidence="4">
    <location>
        <begin position="12"/>
        <end position="163"/>
    </location>
</feature>
<evidence type="ECO:0000259" key="4">
    <source>
        <dbReference type="Pfam" id="PF00535"/>
    </source>
</evidence>
<dbReference type="GO" id="GO:0016757">
    <property type="term" value="F:glycosyltransferase activity"/>
    <property type="evidence" value="ECO:0007669"/>
    <property type="project" value="UniProtKB-KW"/>
</dbReference>
<accession>A0A6J5F1B3</accession>
<dbReference type="InterPro" id="IPR050834">
    <property type="entry name" value="Glycosyltransf_2"/>
</dbReference>